<feature type="transmembrane region" description="Helical" evidence="1">
    <location>
        <begin position="347"/>
        <end position="366"/>
    </location>
</feature>
<evidence type="ECO:0000256" key="1">
    <source>
        <dbReference type="SAM" id="Phobius"/>
    </source>
</evidence>
<evidence type="ECO:0000313" key="4">
    <source>
        <dbReference type="Proteomes" id="UP000663937"/>
    </source>
</evidence>
<reference evidence="3" key="1">
    <citation type="submission" date="2021-03" db="EMBL/GenBank/DDBJ databases">
        <title>Pengzhenrongella sicca gen. nov., sp. nov., a new member of suborder Micrococcineae isolated from High-Arctic tundra soil.</title>
        <authorList>
            <person name="Peng F."/>
        </authorList>
    </citation>
    <scope>NUCLEOTIDE SEQUENCE</scope>
    <source>
        <strain evidence="3">LRZ-2</strain>
    </source>
</reference>
<dbReference type="InterPro" id="IPR016181">
    <property type="entry name" value="Acyl_CoA_acyltransferase"/>
</dbReference>
<dbReference type="Proteomes" id="UP000663937">
    <property type="component" value="Chromosome"/>
</dbReference>
<protein>
    <submittedName>
        <fullName evidence="3">GNAT family N-acetyltransferase</fullName>
    </submittedName>
</protein>
<dbReference type="KEGG" id="psic:J4E96_18995"/>
<accession>A0A8A4ZD35</accession>
<dbReference type="SUPFAM" id="SSF55729">
    <property type="entry name" value="Acyl-CoA N-acyltransferases (Nat)"/>
    <property type="match status" value="2"/>
</dbReference>
<dbReference type="PROSITE" id="PS51186">
    <property type="entry name" value="GNAT"/>
    <property type="match status" value="1"/>
</dbReference>
<sequence length="371" mass="40128">MSTPVRAARHTIVDAPVPRTLADDDAWAVLAVASLERLAGRARWGHEDLVYTARESLVSLREDGYVRHLQVVAVDPDHPRQVLGAALLRLPQAGNTHLAEFDVLVRPDRAGTGVDDALLAAAEVRAVAAGRRVVILSSEQRGEPAADEPGVLVAPTGCGRIRRADPGVALAERSGYALEQAERYSVLGLPVPPERLASLLTAAAAAAGPDYRTLTWADRCPPQWVDELARLQTRMGTDAPSAGLELEEDPWDAARVRAVERSIGRSGRGQLVTAAEHVPTRTLAAFTSLEYPLDSPGIVFQEDTLVAREHRGRRLGMLVKATNLDRLAATRPQARRVHTWNAEENSYMLAINVALGFAGAGVYAMWQKRLA</sequence>
<dbReference type="Gene3D" id="3.40.630.30">
    <property type="match status" value="1"/>
</dbReference>
<organism evidence="3 4">
    <name type="scientific">Pengzhenrongella sicca</name>
    <dbReference type="NCBI Taxonomy" id="2819238"/>
    <lineage>
        <taxon>Bacteria</taxon>
        <taxon>Bacillati</taxon>
        <taxon>Actinomycetota</taxon>
        <taxon>Actinomycetes</taxon>
        <taxon>Micrococcales</taxon>
        <taxon>Pengzhenrongella</taxon>
    </lineage>
</organism>
<dbReference type="RefSeq" id="WP_227423605.1">
    <property type="nucleotide sequence ID" value="NZ_CP071868.1"/>
</dbReference>
<keyword evidence="1" id="KW-0812">Transmembrane</keyword>
<evidence type="ECO:0000259" key="2">
    <source>
        <dbReference type="PROSITE" id="PS51186"/>
    </source>
</evidence>
<evidence type="ECO:0000313" key="3">
    <source>
        <dbReference type="EMBL" id="QTE29331.1"/>
    </source>
</evidence>
<dbReference type="AlphaFoldDB" id="A0A8A4ZD35"/>
<dbReference type="EMBL" id="CP071868">
    <property type="protein sequence ID" value="QTE29331.1"/>
    <property type="molecule type" value="Genomic_DNA"/>
</dbReference>
<keyword evidence="4" id="KW-1185">Reference proteome</keyword>
<name>A0A8A4ZD35_9MICO</name>
<keyword evidence="1" id="KW-1133">Transmembrane helix</keyword>
<dbReference type="GO" id="GO:0016747">
    <property type="term" value="F:acyltransferase activity, transferring groups other than amino-acyl groups"/>
    <property type="evidence" value="ECO:0007669"/>
    <property type="project" value="InterPro"/>
</dbReference>
<dbReference type="InterPro" id="IPR000182">
    <property type="entry name" value="GNAT_dom"/>
</dbReference>
<proteinExistence type="predicted"/>
<feature type="domain" description="N-acetyltransferase" evidence="2">
    <location>
        <begin position="28"/>
        <end position="192"/>
    </location>
</feature>
<keyword evidence="1" id="KW-0472">Membrane</keyword>
<gene>
    <name evidence="3" type="ORF">J4E96_18995</name>
</gene>